<reference evidence="1" key="2">
    <citation type="journal article" date="2013" name="Mar. Genomics">
        <title>Expression of sulfatases in Rhodopirellula baltica and the diversity of sulfatases in the genus Rhodopirellula.</title>
        <authorList>
            <person name="Wegner C.E."/>
            <person name="Richter-Heitmann T."/>
            <person name="Klindworth A."/>
            <person name="Klockow C."/>
            <person name="Richter M."/>
            <person name="Achstetter T."/>
            <person name="Glockner F.O."/>
            <person name="Harder J."/>
        </authorList>
    </citation>
    <scope>NUCLEOTIDE SEQUENCE [LARGE SCALE GENOMIC DNA]</scope>
    <source>
        <strain evidence="1">6C</strain>
    </source>
</reference>
<dbReference type="Proteomes" id="UP000011529">
    <property type="component" value="Unassembled WGS sequence"/>
</dbReference>
<proteinExistence type="predicted"/>
<dbReference type="AlphaFoldDB" id="M2AC28"/>
<protein>
    <submittedName>
        <fullName evidence="1">Uncharacterized protein</fullName>
    </submittedName>
</protein>
<sequence length="55" mass="6349">MLRPSIFGRAPFETNDSQIASIFDTTITNTFVWLLHRFDSPKTHVVWNIQELGSL</sequence>
<keyword evidence="2" id="KW-1185">Reference proteome</keyword>
<comment type="caution">
    <text evidence="1">The sequence shown here is derived from an EMBL/GenBank/DDBJ whole genome shotgun (WGS) entry which is preliminary data.</text>
</comment>
<dbReference type="PATRIC" id="fig|1263867.3.peg.5146"/>
<reference evidence="1" key="1">
    <citation type="submission" date="2012-11" db="EMBL/GenBank/DDBJ databases">
        <title>Permanent draft genomes of Rhodopirellula europaea strain SH398 and 6C.</title>
        <authorList>
            <person name="Richter M."/>
            <person name="Richter-Heitmann T."/>
            <person name="Frank C."/>
            <person name="Harder J."/>
            <person name="Glockner F.O."/>
        </authorList>
    </citation>
    <scope>NUCLEOTIDE SEQUENCE</scope>
    <source>
        <strain evidence="1">6C</strain>
    </source>
</reference>
<name>M2AC28_9BACT</name>
<organism evidence="1 2">
    <name type="scientific">Rhodopirellula europaea 6C</name>
    <dbReference type="NCBI Taxonomy" id="1263867"/>
    <lineage>
        <taxon>Bacteria</taxon>
        <taxon>Pseudomonadati</taxon>
        <taxon>Planctomycetota</taxon>
        <taxon>Planctomycetia</taxon>
        <taxon>Pirellulales</taxon>
        <taxon>Pirellulaceae</taxon>
        <taxon>Rhodopirellula</taxon>
    </lineage>
</organism>
<accession>M2AC28</accession>
<gene>
    <name evidence="1" type="ORF">RE6C_04792</name>
</gene>
<evidence type="ECO:0000313" key="1">
    <source>
        <dbReference type="EMBL" id="EMB14370.1"/>
    </source>
</evidence>
<evidence type="ECO:0000313" key="2">
    <source>
        <dbReference type="Proteomes" id="UP000011529"/>
    </source>
</evidence>
<dbReference type="EMBL" id="ANMO01000216">
    <property type="protein sequence ID" value="EMB14370.1"/>
    <property type="molecule type" value="Genomic_DNA"/>
</dbReference>